<dbReference type="PANTHER" id="PTHR35870:SF6">
    <property type="entry name" value="MGS207 PROTEIN"/>
    <property type="match status" value="1"/>
</dbReference>
<dbReference type="GO" id="GO:0016491">
    <property type="term" value="F:oxidoreductase activity"/>
    <property type="evidence" value="ECO:0007669"/>
    <property type="project" value="UniProtKB-KW"/>
</dbReference>
<evidence type="ECO:0000313" key="2">
    <source>
        <dbReference type="EMBL" id="PSR88964.1"/>
    </source>
</evidence>
<evidence type="ECO:0008006" key="4">
    <source>
        <dbReference type="Google" id="ProtNLM"/>
    </source>
</evidence>
<dbReference type="Pfam" id="PF14027">
    <property type="entry name" value="Questin_oxidase"/>
    <property type="match status" value="1"/>
</dbReference>
<gene>
    <name evidence="2" type="ORF">BD289DRAFT_366556</name>
</gene>
<dbReference type="AlphaFoldDB" id="A0A2T3AAX0"/>
<dbReference type="STRING" id="2025994.A0A2T3AAX0"/>
<name>A0A2T3AAX0_9PEZI</name>
<dbReference type="InterPro" id="IPR025337">
    <property type="entry name" value="Questin_oxidase-like"/>
</dbReference>
<evidence type="ECO:0000313" key="3">
    <source>
        <dbReference type="Proteomes" id="UP000241462"/>
    </source>
</evidence>
<keyword evidence="1" id="KW-0560">Oxidoreductase</keyword>
<organism evidence="2 3">
    <name type="scientific">Coniella lustricola</name>
    <dbReference type="NCBI Taxonomy" id="2025994"/>
    <lineage>
        <taxon>Eukaryota</taxon>
        <taxon>Fungi</taxon>
        <taxon>Dikarya</taxon>
        <taxon>Ascomycota</taxon>
        <taxon>Pezizomycotina</taxon>
        <taxon>Sordariomycetes</taxon>
        <taxon>Sordariomycetidae</taxon>
        <taxon>Diaporthales</taxon>
        <taxon>Schizoparmaceae</taxon>
        <taxon>Coniella</taxon>
    </lineage>
</organism>
<dbReference type="OrthoDB" id="10265971at2759"/>
<dbReference type="PANTHER" id="PTHR35870">
    <property type="entry name" value="PROTEIN, PUTATIVE (AFU_ORTHOLOGUE AFUA_5G03330)-RELATED"/>
    <property type="match status" value="1"/>
</dbReference>
<evidence type="ECO:0000256" key="1">
    <source>
        <dbReference type="ARBA" id="ARBA00023002"/>
    </source>
</evidence>
<dbReference type="EMBL" id="KZ678423">
    <property type="protein sequence ID" value="PSR88964.1"/>
    <property type="molecule type" value="Genomic_DNA"/>
</dbReference>
<dbReference type="Proteomes" id="UP000241462">
    <property type="component" value="Unassembled WGS sequence"/>
</dbReference>
<accession>A0A2T3AAX0</accession>
<dbReference type="InParanoid" id="A0A2T3AAX0"/>
<proteinExistence type="predicted"/>
<reference evidence="2 3" key="1">
    <citation type="journal article" date="2018" name="Mycol. Prog.">
        <title>Coniella lustricola, a new species from submerged detritus.</title>
        <authorList>
            <person name="Raudabaugh D.B."/>
            <person name="Iturriaga T."/>
            <person name="Carver A."/>
            <person name="Mondo S."/>
            <person name="Pangilinan J."/>
            <person name="Lipzen A."/>
            <person name="He G."/>
            <person name="Amirebrahimi M."/>
            <person name="Grigoriev I.V."/>
            <person name="Miller A.N."/>
        </authorList>
    </citation>
    <scope>NUCLEOTIDE SEQUENCE [LARGE SCALE GENOMIC DNA]</scope>
    <source>
        <strain evidence="2 3">B22-T-1</strain>
    </source>
</reference>
<keyword evidence="3" id="KW-1185">Reference proteome</keyword>
<protein>
    <recommendedName>
        <fullName evidence="4">MGS207 protein</fullName>
    </recommendedName>
</protein>
<sequence length="415" mass="47186">MLSYIFGRVAGPPAYQGIPLEPVPVHNIASMPDKRSRTLKHLLRANHVNNAILYHSLRYHNHLPHILASAYLLGASVPQLHAIYDEEAKELEPWADSPEEITEDDWRDFLSNRTYQRAYIDFFEDQLATRKANYEWEKVVHDFMFTPLDGGAPLINNVIAGLGHPLIHLGYAYEIDSKELAIEAMAMTATQYNFMHKYLDDPGYSRPPAKGAFASTSPREILDRIRADDRFDGLFDGQGGSDNIEKLFEKHQDLVLEYWNAWCIGEDPVQRFRESQEAAAALLVATVPPGTHSYSFLMVHLLTTSHAVRVLLPVIPTAFHVSLVRQWWLLTLSVYIAELRPTIDEDYVPWPEGSATKSWAYVENKALNSRWATDAHFVKAVRALREAANTWGDVHERYLASAVRLVDDFAGWTFA</sequence>